<feature type="compositionally biased region" description="Acidic residues" evidence="1">
    <location>
        <begin position="375"/>
        <end position="385"/>
    </location>
</feature>
<keyword evidence="2" id="KW-0472">Membrane</keyword>
<evidence type="ECO:0000313" key="3">
    <source>
        <dbReference type="EMBL" id="ORZ09611.1"/>
    </source>
</evidence>
<keyword evidence="2" id="KW-0812">Transmembrane</keyword>
<accession>A0A1X2I5B1</accession>
<dbReference type="EMBL" id="MCGE01000027">
    <property type="protein sequence ID" value="ORZ09611.1"/>
    <property type="molecule type" value="Genomic_DNA"/>
</dbReference>
<dbReference type="InterPro" id="IPR036259">
    <property type="entry name" value="MFS_trans_sf"/>
</dbReference>
<feature type="transmembrane region" description="Helical" evidence="2">
    <location>
        <begin position="20"/>
        <end position="47"/>
    </location>
</feature>
<reference evidence="3 4" key="1">
    <citation type="submission" date="2016-07" db="EMBL/GenBank/DDBJ databases">
        <title>Pervasive Adenine N6-methylation of Active Genes in Fungi.</title>
        <authorList>
            <consortium name="DOE Joint Genome Institute"/>
            <person name="Mondo S.J."/>
            <person name="Dannebaum R.O."/>
            <person name="Kuo R.C."/>
            <person name="Labutti K."/>
            <person name="Haridas S."/>
            <person name="Kuo A."/>
            <person name="Salamov A."/>
            <person name="Ahrendt S.R."/>
            <person name="Lipzen A."/>
            <person name="Sullivan W."/>
            <person name="Andreopoulos W.B."/>
            <person name="Clum A."/>
            <person name="Lindquist E."/>
            <person name="Daum C."/>
            <person name="Ramamoorthy G.K."/>
            <person name="Gryganskyi A."/>
            <person name="Culley D."/>
            <person name="Magnuson J.K."/>
            <person name="James T.Y."/>
            <person name="O'Malley M.A."/>
            <person name="Stajich J.E."/>
            <person name="Spatafora J.W."/>
            <person name="Visel A."/>
            <person name="Grigoriev I.V."/>
        </authorList>
    </citation>
    <scope>NUCLEOTIDE SEQUENCE [LARGE SCALE GENOMIC DNA]</scope>
    <source>
        <strain evidence="3 4">NRRL 1336</strain>
    </source>
</reference>
<dbReference type="AlphaFoldDB" id="A0A1X2I5B1"/>
<feature type="transmembrane region" description="Helical" evidence="2">
    <location>
        <begin position="521"/>
        <end position="543"/>
    </location>
</feature>
<organism evidence="3 4">
    <name type="scientific">Absidia repens</name>
    <dbReference type="NCBI Taxonomy" id="90262"/>
    <lineage>
        <taxon>Eukaryota</taxon>
        <taxon>Fungi</taxon>
        <taxon>Fungi incertae sedis</taxon>
        <taxon>Mucoromycota</taxon>
        <taxon>Mucoromycotina</taxon>
        <taxon>Mucoromycetes</taxon>
        <taxon>Mucorales</taxon>
        <taxon>Cunninghamellaceae</taxon>
        <taxon>Absidia</taxon>
    </lineage>
</organism>
<feature type="transmembrane region" description="Helical" evidence="2">
    <location>
        <begin position="555"/>
        <end position="573"/>
    </location>
</feature>
<proteinExistence type="predicted"/>
<dbReference type="OrthoDB" id="2281380at2759"/>
<comment type="caution">
    <text evidence="3">The sequence shown here is derived from an EMBL/GenBank/DDBJ whole genome shotgun (WGS) entry which is preliminary data.</text>
</comment>
<feature type="transmembrane region" description="Helical" evidence="2">
    <location>
        <begin position="496"/>
        <end position="515"/>
    </location>
</feature>
<feature type="transmembrane region" description="Helical" evidence="2">
    <location>
        <begin position="67"/>
        <end position="89"/>
    </location>
</feature>
<evidence type="ECO:0008006" key="5">
    <source>
        <dbReference type="Google" id="ProtNLM"/>
    </source>
</evidence>
<name>A0A1X2I5B1_9FUNG</name>
<feature type="transmembrane region" description="Helical" evidence="2">
    <location>
        <begin position="663"/>
        <end position="684"/>
    </location>
</feature>
<feature type="transmembrane region" description="Helical" evidence="2">
    <location>
        <begin position="621"/>
        <end position="643"/>
    </location>
</feature>
<evidence type="ECO:0000256" key="2">
    <source>
        <dbReference type="SAM" id="Phobius"/>
    </source>
</evidence>
<keyword evidence="2" id="KW-1133">Transmembrane helix</keyword>
<dbReference type="SUPFAM" id="SSF103473">
    <property type="entry name" value="MFS general substrate transporter"/>
    <property type="match status" value="1"/>
</dbReference>
<feature type="transmembrane region" description="Helical" evidence="2">
    <location>
        <begin position="109"/>
        <end position="135"/>
    </location>
</feature>
<dbReference type="Proteomes" id="UP000193560">
    <property type="component" value="Unassembled WGS sequence"/>
</dbReference>
<feature type="transmembrane region" description="Helical" evidence="2">
    <location>
        <begin position="187"/>
        <end position="209"/>
    </location>
</feature>
<feature type="transmembrane region" description="Helical" evidence="2">
    <location>
        <begin position="156"/>
        <end position="175"/>
    </location>
</feature>
<evidence type="ECO:0000313" key="4">
    <source>
        <dbReference type="Proteomes" id="UP000193560"/>
    </source>
</evidence>
<feature type="transmembrane region" description="Helical" evidence="2">
    <location>
        <begin position="579"/>
        <end position="601"/>
    </location>
</feature>
<sequence length="688" mass="76190">MTFPWSNLLAMSNAMTGTPWLYFVLYLHLSLDLSCLQVGLLMAYLYLLRWISNNTVIYLFDKLSRHYSVFLILFCSLVGFSALSVFLLLSSYSSLLVGGYLIDHSSSYYWYIVFAALSLFGAFYLSLGVLIESVILKSWGEYRMYFYGHHRPWSEWTVVLLTGLIGVMCSLFSIFCGDEDQCDPSDLLPPLFTGMILLGVCVMCMIALFKIQFMPSDPASLGLTPSTPWLLKNAVVQQSDLHLLPSHFAPYKPYSLFGESLSHISEENASMVQRMTSHPSLIREASRTSSQSAYSFTATPIPIMNNNNTNNLSLLSASGTPSSYGAIIYSSSATGSAPAVENAGFIPPWLGTNPLVGRRLSGNTSYSYDPTTPLVDDDDDTDGDATSEHQHQQQQQQQGINVQSSSWDAVPSYELALFSFVPPDMPSIAMLPFILHYFNTATINTTNNNDTPRYSTPASATTAMMANTYIPSIPGPLLINPPPVDDWKLRSLQLTMFLLGCDSAMLQVFLFVYLYDCLDLSMLIVGATGALVILSNILLLTTVTKWIHGINFTRMTTLIHATLIICSFSFLWLRPHHVFTTIAALILPFMQSGIFYLAWLVASDRINTLVWSDQQRIFQRAVVSTLFCYVGPMAGAMLTGYLVSSSEVSSGKGSDNLLHPSSFTPVYHASIGLLAFSFVVSWGWSTDD</sequence>
<evidence type="ECO:0000256" key="1">
    <source>
        <dbReference type="SAM" id="MobiDB-lite"/>
    </source>
</evidence>
<keyword evidence="4" id="KW-1185">Reference proteome</keyword>
<feature type="region of interest" description="Disordered" evidence="1">
    <location>
        <begin position="361"/>
        <end position="404"/>
    </location>
</feature>
<protein>
    <recommendedName>
        <fullName evidence="5">Major facilitator superfamily domain-containing protein</fullName>
    </recommendedName>
</protein>
<gene>
    <name evidence="3" type="ORF">BCR42DRAFT_423761</name>
</gene>